<dbReference type="InterPro" id="IPR029149">
    <property type="entry name" value="Creatin/AminoP/Spt16_N"/>
</dbReference>
<gene>
    <name evidence="12" type="ORF">dsmv_0376</name>
</gene>
<dbReference type="Pfam" id="PF00557">
    <property type="entry name" value="Peptidase_M24"/>
    <property type="match status" value="1"/>
</dbReference>
<evidence type="ECO:0000256" key="1">
    <source>
        <dbReference type="ARBA" id="ARBA00001424"/>
    </source>
</evidence>
<dbReference type="InterPro" id="IPR052433">
    <property type="entry name" value="X-Pro_dipept-like"/>
</dbReference>
<dbReference type="Gene3D" id="3.90.230.10">
    <property type="entry name" value="Creatinase/methionine aminopeptidase superfamily"/>
    <property type="match status" value="1"/>
</dbReference>
<dbReference type="CDD" id="cd01087">
    <property type="entry name" value="Prolidase"/>
    <property type="match status" value="1"/>
</dbReference>
<sequence length="434" mass="49289">MRYMPIDSDLFVQNRVAFAKALKPRSVAVFNSNDVPPKSADGVRRFVQHTDIFYLSGIDQEASTLVICPDASEEKHREILFIRETNERIALWEGPKHTQEEAREISGIRTVYWASQFESVFRDLVLSSDRIYLNTNEHLRADVSVETRDDRFLKWCKAVYPLHRYERSAPIMHRLRAVKSPIERALIQKACDITGAAFRRVMGFIRPGVWEFEIEAEIYHEFMKNRSRGPAYEPIVASGKNACILHYVRNDRLCKAGDLVLMDFGAEYANYAADLTRTVPVNGRFTPRQRAVYDAVLRVQRSAIRMLTPGNTLKAYHKAVGGLMEQELIGLGLLDDADVKGQDENAPLYRTYFMHGTSHHLGLDVHDYGDASRVFEPGMVLTCEPGIYIREEGIGVRTENDILITDDGPVDLMSDIPVEADEIESLMADGMRGN</sequence>
<evidence type="ECO:0000256" key="9">
    <source>
        <dbReference type="ARBA" id="ARBA00023211"/>
    </source>
</evidence>
<accession>S7TPT6</accession>
<dbReference type="Gene3D" id="3.40.350.10">
    <property type="entry name" value="Creatinase/prolidase N-terminal domain"/>
    <property type="match status" value="1"/>
</dbReference>
<dbReference type="InterPro" id="IPR001131">
    <property type="entry name" value="Peptidase_M24B_aminopep-P_CS"/>
</dbReference>
<dbReference type="PANTHER" id="PTHR43226">
    <property type="entry name" value="XAA-PRO AMINOPEPTIDASE 3"/>
    <property type="match status" value="1"/>
</dbReference>
<evidence type="ECO:0000313" key="12">
    <source>
        <dbReference type="EMBL" id="EPR38966.1"/>
    </source>
</evidence>
<evidence type="ECO:0000256" key="8">
    <source>
        <dbReference type="ARBA" id="ARBA00023049"/>
    </source>
</evidence>
<dbReference type="GO" id="GO:0070006">
    <property type="term" value="F:metalloaminopeptidase activity"/>
    <property type="evidence" value="ECO:0007669"/>
    <property type="project" value="InterPro"/>
</dbReference>
<evidence type="ECO:0000256" key="6">
    <source>
        <dbReference type="ARBA" id="ARBA00022723"/>
    </source>
</evidence>
<reference evidence="12 13" key="1">
    <citation type="journal article" date="2013" name="Genome Announc.">
        <title>Draft genome sequences for three mercury-methylating, sulfate-reducing bacteria.</title>
        <authorList>
            <person name="Brown S.D."/>
            <person name="Hurt R.A.Jr."/>
            <person name="Gilmour C.C."/>
            <person name="Elias D.A."/>
        </authorList>
    </citation>
    <scope>NUCLEOTIDE SEQUENCE [LARGE SCALE GENOMIC DNA]</scope>
    <source>
        <strain evidence="12 13">DSM 2059</strain>
    </source>
</reference>
<evidence type="ECO:0000259" key="11">
    <source>
        <dbReference type="SMART" id="SM01011"/>
    </source>
</evidence>
<dbReference type="SUPFAM" id="SSF53092">
    <property type="entry name" value="Creatinase/prolidase N-terminal domain"/>
    <property type="match status" value="1"/>
</dbReference>
<organism evidence="12 13">
    <name type="scientific">Desulfococcus multivorans DSM 2059</name>
    <dbReference type="NCBI Taxonomy" id="1121405"/>
    <lineage>
        <taxon>Bacteria</taxon>
        <taxon>Pseudomonadati</taxon>
        <taxon>Thermodesulfobacteriota</taxon>
        <taxon>Desulfobacteria</taxon>
        <taxon>Desulfobacterales</taxon>
        <taxon>Desulfococcaceae</taxon>
        <taxon>Desulfococcus</taxon>
    </lineage>
</organism>
<dbReference type="PROSITE" id="PS00491">
    <property type="entry name" value="PROLINE_PEPTIDASE"/>
    <property type="match status" value="1"/>
</dbReference>
<dbReference type="AlphaFoldDB" id="S7TPT6"/>
<feature type="domain" description="Aminopeptidase P N-terminal" evidence="11">
    <location>
        <begin position="6"/>
        <end position="142"/>
    </location>
</feature>
<dbReference type="SMART" id="SM01011">
    <property type="entry name" value="AMP_N"/>
    <property type="match status" value="1"/>
</dbReference>
<dbReference type="STRING" id="897.B2D07_05395"/>
<proteinExistence type="inferred from homology"/>
<dbReference type="InterPro" id="IPR000994">
    <property type="entry name" value="Pept_M24"/>
</dbReference>
<dbReference type="PATRIC" id="fig|1121405.3.peg.2770"/>
<dbReference type="EC" id="3.4.11.9" evidence="4"/>
<keyword evidence="8" id="KW-0482">Metalloprotease</keyword>
<evidence type="ECO:0000256" key="5">
    <source>
        <dbReference type="ARBA" id="ARBA00022670"/>
    </source>
</evidence>
<comment type="cofactor">
    <cofactor evidence="2">
        <name>Mn(2+)</name>
        <dbReference type="ChEBI" id="CHEBI:29035"/>
    </cofactor>
</comment>
<dbReference type="OrthoDB" id="9806388at2"/>
<dbReference type="InterPro" id="IPR007865">
    <property type="entry name" value="Aminopep_P_N"/>
</dbReference>
<evidence type="ECO:0000256" key="4">
    <source>
        <dbReference type="ARBA" id="ARBA00012574"/>
    </source>
</evidence>
<keyword evidence="9" id="KW-0464">Manganese</keyword>
<keyword evidence="7" id="KW-0378">Hydrolase</keyword>
<dbReference type="SUPFAM" id="SSF55920">
    <property type="entry name" value="Creatinase/aminopeptidase"/>
    <property type="match status" value="1"/>
</dbReference>
<dbReference type="RefSeq" id="WP_020877038.1">
    <property type="nucleotide sequence ID" value="NZ_ATHJ01000094.1"/>
</dbReference>
<evidence type="ECO:0000256" key="3">
    <source>
        <dbReference type="ARBA" id="ARBA00008766"/>
    </source>
</evidence>
<comment type="similarity">
    <text evidence="3 10">Belongs to the peptidase M24B family.</text>
</comment>
<keyword evidence="13" id="KW-1185">Reference proteome</keyword>
<dbReference type="EMBL" id="ATHJ01000094">
    <property type="protein sequence ID" value="EPR38966.1"/>
    <property type="molecule type" value="Genomic_DNA"/>
</dbReference>
<dbReference type="GO" id="GO:0006508">
    <property type="term" value="P:proteolysis"/>
    <property type="evidence" value="ECO:0007669"/>
    <property type="project" value="UniProtKB-KW"/>
</dbReference>
<dbReference type="Proteomes" id="UP000014977">
    <property type="component" value="Unassembled WGS sequence"/>
</dbReference>
<evidence type="ECO:0000256" key="7">
    <source>
        <dbReference type="ARBA" id="ARBA00022801"/>
    </source>
</evidence>
<comment type="catalytic activity">
    <reaction evidence="1">
        <text>Release of any N-terminal amino acid, including proline, that is linked to proline, even from a dipeptide or tripeptide.</text>
        <dbReference type="EC" id="3.4.11.9"/>
    </reaction>
</comment>
<evidence type="ECO:0000256" key="10">
    <source>
        <dbReference type="RuleBase" id="RU000590"/>
    </source>
</evidence>
<keyword evidence="5" id="KW-0645">Protease</keyword>
<keyword evidence="6 10" id="KW-0479">Metal-binding</keyword>
<dbReference type="Pfam" id="PF05195">
    <property type="entry name" value="AMP_N"/>
    <property type="match status" value="1"/>
</dbReference>
<evidence type="ECO:0000256" key="2">
    <source>
        <dbReference type="ARBA" id="ARBA00001936"/>
    </source>
</evidence>
<name>S7TPT6_DESML</name>
<comment type="caution">
    <text evidence="12">The sequence shown here is derived from an EMBL/GenBank/DDBJ whole genome shotgun (WGS) entry which is preliminary data.</text>
</comment>
<dbReference type="InterPro" id="IPR036005">
    <property type="entry name" value="Creatinase/aminopeptidase-like"/>
</dbReference>
<dbReference type="eggNOG" id="COG0006">
    <property type="taxonomic scope" value="Bacteria"/>
</dbReference>
<evidence type="ECO:0000313" key="13">
    <source>
        <dbReference type="Proteomes" id="UP000014977"/>
    </source>
</evidence>
<protein>
    <recommendedName>
        <fullName evidence="4">Xaa-Pro aminopeptidase</fullName>
        <ecNumber evidence="4">3.4.11.9</ecNumber>
    </recommendedName>
</protein>
<dbReference type="PANTHER" id="PTHR43226:SF4">
    <property type="entry name" value="XAA-PRO AMINOPEPTIDASE 3"/>
    <property type="match status" value="1"/>
</dbReference>
<dbReference type="GO" id="GO:0030145">
    <property type="term" value="F:manganese ion binding"/>
    <property type="evidence" value="ECO:0007669"/>
    <property type="project" value="InterPro"/>
</dbReference>